<dbReference type="Proteomes" id="UP000054266">
    <property type="component" value="Unassembled WGS sequence"/>
</dbReference>
<dbReference type="InterPro" id="IPR001680">
    <property type="entry name" value="WD40_rpt"/>
</dbReference>
<keyword evidence="2" id="KW-0963">Cytoplasm</keyword>
<evidence type="ECO:0000256" key="2">
    <source>
        <dbReference type="ARBA" id="ARBA00022490"/>
    </source>
</evidence>
<gene>
    <name evidence="8" type="ORF">PV04_07199</name>
</gene>
<reference evidence="8 9" key="1">
    <citation type="submission" date="2015-01" db="EMBL/GenBank/DDBJ databases">
        <title>The Genome Sequence of Capronia semiimmersa CBS27337.</title>
        <authorList>
            <consortium name="The Broad Institute Genomics Platform"/>
            <person name="Cuomo C."/>
            <person name="de Hoog S."/>
            <person name="Gorbushina A."/>
            <person name="Stielow B."/>
            <person name="Teixiera M."/>
            <person name="Abouelleil A."/>
            <person name="Chapman S.B."/>
            <person name="Priest M."/>
            <person name="Young S.K."/>
            <person name="Wortman J."/>
            <person name="Nusbaum C."/>
            <person name="Birren B."/>
        </authorList>
    </citation>
    <scope>NUCLEOTIDE SEQUENCE [LARGE SCALE GENOMIC DNA]</scope>
    <source>
        <strain evidence="8 9">CBS 27337</strain>
    </source>
</reference>
<feature type="compositionally biased region" description="Acidic residues" evidence="7">
    <location>
        <begin position="274"/>
        <end position="283"/>
    </location>
</feature>
<dbReference type="EMBL" id="KN846960">
    <property type="protein sequence ID" value="KIW64895.1"/>
    <property type="molecule type" value="Genomic_DNA"/>
</dbReference>
<keyword evidence="6" id="KW-0175">Coiled coil</keyword>
<proteinExistence type="predicted"/>
<sequence length="698" mass="77206">MSSLKEELAAKRARLAELKRQRELRQEQYTTKRQSIGEAPSPGRNTEERRQEIDHLVATLIDRQRDRDRDRDSILPSPSRKGSRPSSIQGTGTGHISPQQDGEPSPRRAVREIATQTESTDTSYPIHVDASAREPAPPKEYITYTKGVQTEPYLEEPIRPQELSEDEDLSLRHRKRLSRRDLENEEEIRQALKREIEEELRATLNQDSTASTVSQNQQQLRFPLRTLTNNELNAVVASADFVSFVERSSKVIERALDIDDEYDLLADYTRTSTLDDDDDDDDGAPYSRTSRKSHPLREAFQLFSDRYTRRRIVSDIQFSPHFNELLLSSYTKNPSAPHEPAGLVLLWNSHAPSRPEYTFTASSDVLSARFSPFHPNLVIGGCYSGQICLWDTRTSGRTGQPVQKTPQSGSHLGHTHPVYSISVVGTPNAHNILTASMDGVVCSWSVDMLTQAQEYLVLNTPPPARTDDLAPTSMSFPAADPTFFVVGTEEGTIYPCHRYDRAGAQAGVDNRIAYKGHTAPVMSSQFHPARGPVDLGDLLLTSSSDWSVKLWRVKPAAISSTSASSMVAGGAAPTVVKPILNLGREDLVYDAKWAPHKPSVFACATGSGEVEVFDLSYDLEVPIANASPTRGKNGVVPFKGLNKVTWEERRGSHLAVGGLDGVVTVFDVGKGLQCGNGEASMDEWVGMKRLVTKLEGGM</sequence>
<evidence type="ECO:0000313" key="8">
    <source>
        <dbReference type="EMBL" id="KIW64895.1"/>
    </source>
</evidence>
<comment type="subcellular location">
    <subcellularLocation>
        <location evidence="1">Cytoplasm</location>
    </subcellularLocation>
</comment>
<dbReference type="SUPFAM" id="SSF50978">
    <property type="entry name" value="WD40 repeat-like"/>
    <property type="match status" value="1"/>
</dbReference>
<dbReference type="GO" id="GO:0010970">
    <property type="term" value="P:transport along microtubule"/>
    <property type="evidence" value="ECO:0007669"/>
    <property type="project" value="TreeGrafter"/>
</dbReference>
<protein>
    <submittedName>
        <fullName evidence="8">Uncharacterized protein</fullName>
    </submittedName>
</protein>
<name>A0A0D2FDE8_9EURO</name>
<dbReference type="PANTHER" id="PTHR12442:SF22">
    <property type="entry name" value="CYTOPLASMIC DYNEIN 1 INTERMEDIATE CHAIN-RELATED"/>
    <property type="match status" value="1"/>
</dbReference>
<evidence type="ECO:0000256" key="3">
    <source>
        <dbReference type="ARBA" id="ARBA00022574"/>
    </source>
</evidence>
<dbReference type="STRING" id="5601.A0A0D2FDE8"/>
<dbReference type="GO" id="GO:0005737">
    <property type="term" value="C:cytoplasm"/>
    <property type="evidence" value="ECO:0007669"/>
    <property type="project" value="UniProtKB-SubCell"/>
</dbReference>
<evidence type="ECO:0000256" key="5">
    <source>
        <dbReference type="PROSITE-ProRule" id="PRU00221"/>
    </source>
</evidence>
<dbReference type="PROSITE" id="PS50294">
    <property type="entry name" value="WD_REPEATS_REGION"/>
    <property type="match status" value="1"/>
</dbReference>
<accession>A0A0D2FDE8</accession>
<keyword evidence="9" id="KW-1185">Reference proteome</keyword>
<feature type="coiled-coil region" evidence="6">
    <location>
        <begin position="175"/>
        <end position="202"/>
    </location>
</feature>
<evidence type="ECO:0000256" key="1">
    <source>
        <dbReference type="ARBA" id="ARBA00004496"/>
    </source>
</evidence>
<dbReference type="Pfam" id="PF00400">
    <property type="entry name" value="WD40"/>
    <property type="match status" value="2"/>
</dbReference>
<evidence type="ECO:0000256" key="4">
    <source>
        <dbReference type="ARBA" id="ARBA00022737"/>
    </source>
</evidence>
<feature type="repeat" description="WD" evidence="5">
    <location>
        <begin position="514"/>
        <end position="561"/>
    </location>
</feature>
<dbReference type="GO" id="GO:0045503">
    <property type="term" value="F:dynein light chain binding"/>
    <property type="evidence" value="ECO:0007669"/>
    <property type="project" value="TreeGrafter"/>
</dbReference>
<dbReference type="InterPro" id="IPR015943">
    <property type="entry name" value="WD40/YVTN_repeat-like_dom_sf"/>
</dbReference>
<dbReference type="InterPro" id="IPR050687">
    <property type="entry name" value="Dynein_IC"/>
</dbReference>
<dbReference type="InterPro" id="IPR036322">
    <property type="entry name" value="WD40_repeat_dom_sf"/>
</dbReference>
<feature type="compositionally biased region" description="Basic and acidic residues" evidence="7">
    <location>
        <begin position="45"/>
        <end position="55"/>
    </location>
</feature>
<evidence type="ECO:0000256" key="6">
    <source>
        <dbReference type="SAM" id="Coils"/>
    </source>
</evidence>
<dbReference type="AlphaFoldDB" id="A0A0D2FDE8"/>
<organism evidence="8 9">
    <name type="scientific">Phialophora macrospora</name>
    <dbReference type="NCBI Taxonomy" id="1851006"/>
    <lineage>
        <taxon>Eukaryota</taxon>
        <taxon>Fungi</taxon>
        <taxon>Dikarya</taxon>
        <taxon>Ascomycota</taxon>
        <taxon>Pezizomycotina</taxon>
        <taxon>Eurotiomycetes</taxon>
        <taxon>Chaetothyriomycetidae</taxon>
        <taxon>Chaetothyriales</taxon>
        <taxon>Herpotrichiellaceae</taxon>
        <taxon>Phialophora</taxon>
    </lineage>
</organism>
<dbReference type="SMART" id="SM00320">
    <property type="entry name" value="WD40"/>
    <property type="match status" value="5"/>
</dbReference>
<dbReference type="PROSITE" id="PS50082">
    <property type="entry name" value="WD_REPEATS_2"/>
    <property type="match status" value="1"/>
</dbReference>
<dbReference type="HOGENOM" id="CLU_012999_2_0_1"/>
<feature type="compositionally biased region" description="Low complexity" evidence="7">
    <location>
        <begin position="76"/>
        <end position="87"/>
    </location>
</feature>
<evidence type="ECO:0000256" key="7">
    <source>
        <dbReference type="SAM" id="MobiDB-lite"/>
    </source>
</evidence>
<keyword evidence="4" id="KW-0677">Repeat</keyword>
<dbReference type="GO" id="GO:0045504">
    <property type="term" value="F:dynein heavy chain binding"/>
    <property type="evidence" value="ECO:0007669"/>
    <property type="project" value="TreeGrafter"/>
</dbReference>
<feature type="compositionally biased region" description="Polar residues" evidence="7">
    <location>
        <begin position="114"/>
        <end position="123"/>
    </location>
</feature>
<feature type="compositionally biased region" description="Basic and acidic residues" evidence="7">
    <location>
        <begin position="62"/>
        <end position="73"/>
    </location>
</feature>
<keyword evidence="3 5" id="KW-0853">WD repeat</keyword>
<feature type="region of interest" description="Disordered" evidence="7">
    <location>
        <begin position="271"/>
        <end position="292"/>
    </location>
</feature>
<feature type="compositionally biased region" description="Polar residues" evidence="7">
    <location>
        <begin position="88"/>
        <end position="102"/>
    </location>
</feature>
<feature type="region of interest" description="Disordered" evidence="7">
    <location>
        <begin position="17"/>
        <end position="138"/>
    </location>
</feature>
<evidence type="ECO:0000313" key="9">
    <source>
        <dbReference type="Proteomes" id="UP000054266"/>
    </source>
</evidence>
<dbReference type="GO" id="GO:0005868">
    <property type="term" value="C:cytoplasmic dynein complex"/>
    <property type="evidence" value="ECO:0007669"/>
    <property type="project" value="TreeGrafter"/>
</dbReference>
<dbReference type="Gene3D" id="2.130.10.10">
    <property type="entry name" value="YVTN repeat-like/Quinoprotein amine dehydrogenase"/>
    <property type="match status" value="2"/>
</dbReference>
<dbReference type="PANTHER" id="PTHR12442">
    <property type="entry name" value="DYNEIN INTERMEDIATE CHAIN"/>
    <property type="match status" value="1"/>
</dbReference>
<feature type="compositionally biased region" description="Basic and acidic residues" evidence="7">
    <location>
        <begin position="17"/>
        <end position="26"/>
    </location>
</feature>